<evidence type="ECO:0000259" key="1">
    <source>
        <dbReference type="Pfam" id="PF13847"/>
    </source>
</evidence>
<sequence length="297" mass="33739">MRSVTINLSFEKDHKEMKPIFDPIQYKITVKTNWNTVASEYHYNWADKKIGPFKSTMEIIKLSSIKPDNKILDVACGTGVVSKEISQVLGPKGLLVGIDLSRTALDIARGSISYQNSIFIEMDAENMGFNFKFDKVTCQYGLMFFPDSRKVLESIRKILKHDGVLVVAVHGLAEDVPYFSTIMKPVLEHIPDIRPYGTPTVHRFGNPKDLESELSGAGFEDVIITRHDFVYEPGTFEEYWTDYMNSTANSIKTKMESYGQEIMDKIKQDAKKNASQYERNGNLMFPWTVLIASGINH</sequence>
<proteinExistence type="predicted"/>
<dbReference type="PANTHER" id="PTHR43861">
    <property type="entry name" value="TRANS-ACONITATE 2-METHYLTRANSFERASE-RELATED"/>
    <property type="match status" value="1"/>
</dbReference>
<dbReference type="PANTHER" id="PTHR43861:SF1">
    <property type="entry name" value="TRANS-ACONITATE 2-METHYLTRANSFERASE"/>
    <property type="match status" value="1"/>
</dbReference>
<feature type="domain" description="Methyltransferase" evidence="1">
    <location>
        <begin position="66"/>
        <end position="177"/>
    </location>
</feature>
<keyword evidence="3" id="KW-1185">Reference proteome</keyword>
<dbReference type="SUPFAM" id="SSF53335">
    <property type="entry name" value="S-adenosyl-L-methionine-dependent methyltransferases"/>
    <property type="match status" value="1"/>
</dbReference>
<evidence type="ECO:0000313" key="3">
    <source>
        <dbReference type="Proteomes" id="UP000230607"/>
    </source>
</evidence>
<dbReference type="CDD" id="cd02440">
    <property type="entry name" value="AdoMet_MTases"/>
    <property type="match status" value="1"/>
</dbReference>
<keyword evidence="2" id="KW-0489">Methyltransferase</keyword>
<dbReference type="Proteomes" id="UP000230607">
    <property type="component" value="Chromosome 1"/>
</dbReference>
<dbReference type="GO" id="GO:0008168">
    <property type="term" value="F:methyltransferase activity"/>
    <property type="evidence" value="ECO:0007669"/>
    <property type="project" value="UniProtKB-KW"/>
</dbReference>
<protein>
    <submittedName>
        <fullName evidence="2">Putative methyltransferase type 11</fullName>
    </submittedName>
</protein>
<evidence type="ECO:0000313" key="2">
    <source>
        <dbReference type="EMBL" id="SMH70901.1"/>
    </source>
</evidence>
<dbReference type="RefSeq" id="WP_162287733.1">
    <property type="nucleotide sequence ID" value="NZ_LT841358.1"/>
</dbReference>
<dbReference type="EMBL" id="LT841358">
    <property type="protein sequence ID" value="SMH70901.1"/>
    <property type="molecule type" value="Genomic_DNA"/>
</dbReference>
<reference evidence="3" key="1">
    <citation type="submission" date="2017-03" db="EMBL/GenBank/DDBJ databases">
        <authorList>
            <person name="Herbold C."/>
        </authorList>
    </citation>
    <scope>NUCLEOTIDE SEQUENCE [LARGE SCALE GENOMIC DNA]</scope>
</reference>
<dbReference type="InterPro" id="IPR029063">
    <property type="entry name" value="SAM-dependent_MTases_sf"/>
</dbReference>
<dbReference type="AlphaFoldDB" id="A0A2H1FDS8"/>
<accession>A0A2H1FDS8</accession>
<keyword evidence="2" id="KW-0808">Transferase</keyword>
<name>A0A2H1FDS8_9ARCH</name>
<dbReference type="Gene3D" id="3.40.50.150">
    <property type="entry name" value="Vaccinia Virus protein VP39"/>
    <property type="match status" value="1"/>
</dbReference>
<dbReference type="Pfam" id="PF13847">
    <property type="entry name" value="Methyltransf_31"/>
    <property type="match status" value="1"/>
</dbReference>
<dbReference type="GO" id="GO:0032259">
    <property type="term" value="P:methylation"/>
    <property type="evidence" value="ECO:0007669"/>
    <property type="project" value="UniProtKB-KW"/>
</dbReference>
<gene>
    <name evidence="2" type="ORF">NCS_10708</name>
</gene>
<dbReference type="InterPro" id="IPR025714">
    <property type="entry name" value="Methyltranfer_dom"/>
</dbReference>
<organism evidence="2 3">
    <name type="scientific">Candidatus Nitrosotalea okcheonensis</name>
    <dbReference type="NCBI Taxonomy" id="1903276"/>
    <lineage>
        <taxon>Archaea</taxon>
        <taxon>Nitrososphaerota</taxon>
        <taxon>Nitrososphaeria</taxon>
        <taxon>Nitrosotaleales</taxon>
        <taxon>Nitrosotaleaceae</taxon>
        <taxon>Nitrosotalea</taxon>
    </lineage>
</organism>